<keyword evidence="4 9" id="KW-0812">Transmembrane</keyword>
<comment type="subcellular location">
    <subcellularLocation>
        <location evidence="9">Cell membrane</location>
        <topology evidence="9">Lipid-anchor</topology>
    </subcellularLocation>
    <subcellularLocation>
        <location evidence="1">Membrane</location>
    </subcellularLocation>
</comment>
<dbReference type="Pfam" id="PF02321">
    <property type="entry name" value="OEP"/>
    <property type="match status" value="2"/>
</dbReference>
<evidence type="ECO:0000256" key="4">
    <source>
        <dbReference type="ARBA" id="ARBA00022692"/>
    </source>
</evidence>
<keyword evidence="11" id="KW-1185">Reference proteome</keyword>
<gene>
    <name evidence="10" type="ORF">SAMN05192566_1820</name>
</gene>
<organism evidence="10 11">
    <name type="scientific">Methylophilus rhizosphaerae</name>
    <dbReference type="NCBI Taxonomy" id="492660"/>
    <lineage>
        <taxon>Bacteria</taxon>
        <taxon>Pseudomonadati</taxon>
        <taxon>Pseudomonadota</taxon>
        <taxon>Betaproteobacteria</taxon>
        <taxon>Nitrosomonadales</taxon>
        <taxon>Methylophilaceae</taxon>
        <taxon>Methylophilus</taxon>
    </lineage>
</organism>
<keyword evidence="5" id="KW-0732">Signal</keyword>
<proteinExistence type="inferred from homology"/>
<dbReference type="STRING" id="492660.SAMN05192566_1820"/>
<dbReference type="InterPro" id="IPR010131">
    <property type="entry name" value="MdtP/NodT-like"/>
</dbReference>
<dbReference type="Gene3D" id="2.20.200.10">
    <property type="entry name" value="Outer membrane efflux proteins (OEP)"/>
    <property type="match status" value="1"/>
</dbReference>
<dbReference type="Gene3D" id="1.20.1600.10">
    <property type="entry name" value="Outer membrane efflux proteins (OEP)"/>
    <property type="match status" value="1"/>
</dbReference>
<protein>
    <submittedName>
        <fullName evidence="10">Efflux transporter, outer membrane factor (OMF) lipoprotein, NodT family</fullName>
    </submittedName>
</protein>
<dbReference type="NCBIfam" id="TIGR01845">
    <property type="entry name" value="outer_NodT"/>
    <property type="match status" value="1"/>
</dbReference>
<keyword evidence="7 9" id="KW-0564">Palmitate</keyword>
<dbReference type="Proteomes" id="UP000198629">
    <property type="component" value="Unassembled WGS sequence"/>
</dbReference>
<dbReference type="AlphaFoldDB" id="A0A1G9D719"/>
<comment type="similarity">
    <text evidence="2 9">Belongs to the outer membrane factor (OMF) (TC 1.B.17) family.</text>
</comment>
<evidence type="ECO:0000256" key="6">
    <source>
        <dbReference type="ARBA" id="ARBA00023136"/>
    </source>
</evidence>
<sequence length="495" mass="53847">MHAPFALPITRSLPHLPAPGMRWLAWLLAVLLNGCISFKDIIPASQPVAQDQLSLGKAIEDAPAMAWPSERWWQAYQDPQLDHLVEKALHDHPDLKKATARVALSTAMAEQAHAATLPTIGGNASSSRERFTELSFIPPPWAGRFNWNNEATVSLSYDLDVWKQHESTWLAALDETRVAEAEKQQVNIALTAALVKSYIRLAAEFQWRDLAQEELDDLRHEMRIANKALAAGLNTQLNLSRLEATLPAAQNKVTQIDLHLALLKNQIAALSGEGPGAGDSITRPTLHLSATIGLPDHLSANLLGRRPDIVAARWRVEATQKHIQSAKAAFYPNINLLSYAGFQALAFSGLFSSAGLVGSIGPALSLPIFDGGKRRANLSAETAMYDMAVEDYNATILKALEGIANQLSVWNAVRVETESTQQALEKTEQAHRLAVKNYQAGLSNLLESLQTNTLVLQQKAILVGQDASRLETYAALMLALGGGVIDAEHAAQAIH</sequence>
<dbReference type="InterPro" id="IPR003423">
    <property type="entry name" value="OMP_efflux"/>
</dbReference>
<dbReference type="GO" id="GO:0015562">
    <property type="term" value="F:efflux transmembrane transporter activity"/>
    <property type="evidence" value="ECO:0007669"/>
    <property type="project" value="InterPro"/>
</dbReference>
<dbReference type="RefSeq" id="WP_245652752.1">
    <property type="nucleotide sequence ID" value="NZ_FNFX01000003.1"/>
</dbReference>
<evidence type="ECO:0000256" key="9">
    <source>
        <dbReference type="RuleBase" id="RU362097"/>
    </source>
</evidence>
<reference evidence="11" key="1">
    <citation type="submission" date="2016-10" db="EMBL/GenBank/DDBJ databases">
        <authorList>
            <person name="Varghese N."/>
            <person name="Submissions S."/>
        </authorList>
    </citation>
    <scope>NUCLEOTIDE SEQUENCE [LARGE SCALE GENOMIC DNA]</scope>
    <source>
        <strain evidence="11">CBMB127</strain>
    </source>
</reference>
<evidence type="ECO:0000256" key="5">
    <source>
        <dbReference type="ARBA" id="ARBA00022729"/>
    </source>
</evidence>
<name>A0A1G9D719_9PROT</name>
<evidence type="ECO:0000256" key="7">
    <source>
        <dbReference type="ARBA" id="ARBA00023139"/>
    </source>
</evidence>
<evidence type="ECO:0000313" key="11">
    <source>
        <dbReference type="Proteomes" id="UP000198629"/>
    </source>
</evidence>
<dbReference type="PANTHER" id="PTHR30203">
    <property type="entry name" value="OUTER MEMBRANE CATION EFFLUX PROTEIN"/>
    <property type="match status" value="1"/>
</dbReference>
<evidence type="ECO:0000256" key="8">
    <source>
        <dbReference type="ARBA" id="ARBA00023288"/>
    </source>
</evidence>
<accession>A0A1G9D719</accession>
<keyword evidence="6 9" id="KW-0472">Membrane</keyword>
<evidence type="ECO:0000313" key="10">
    <source>
        <dbReference type="EMBL" id="SDK59699.1"/>
    </source>
</evidence>
<evidence type="ECO:0000256" key="1">
    <source>
        <dbReference type="ARBA" id="ARBA00004370"/>
    </source>
</evidence>
<dbReference type="EMBL" id="FNFX01000003">
    <property type="protein sequence ID" value="SDK59699.1"/>
    <property type="molecule type" value="Genomic_DNA"/>
</dbReference>
<evidence type="ECO:0000256" key="2">
    <source>
        <dbReference type="ARBA" id="ARBA00007613"/>
    </source>
</evidence>
<dbReference type="GO" id="GO:0005886">
    <property type="term" value="C:plasma membrane"/>
    <property type="evidence" value="ECO:0007669"/>
    <property type="project" value="UniProtKB-SubCell"/>
</dbReference>
<keyword evidence="8 9" id="KW-0449">Lipoprotein</keyword>
<dbReference type="SUPFAM" id="SSF56954">
    <property type="entry name" value="Outer membrane efflux proteins (OEP)"/>
    <property type="match status" value="1"/>
</dbReference>
<evidence type="ECO:0000256" key="3">
    <source>
        <dbReference type="ARBA" id="ARBA00022452"/>
    </source>
</evidence>
<keyword evidence="3 9" id="KW-1134">Transmembrane beta strand</keyword>
<dbReference type="PANTHER" id="PTHR30203:SF20">
    <property type="entry name" value="MULTIDRUG RESISTANCE OUTER MEMBRANE PROTEIN MDTP-RELATED"/>
    <property type="match status" value="1"/>
</dbReference>